<dbReference type="GO" id="GO:0005886">
    <property type="term" value="C:plasma membrane"/>
    <property type="evidence" value="ECO:0007669"/>
    <property type="project" value="UniProtKB-SubCell"/>
</dbReference>
<organism evidence="9 10">
    <name type="scientific">Paenibacillus lycopersici</name>
    <dbReference type="NCBI Taxonomy" id="2704462"/>
    <lineage>
        <taxon>Bacteria</taxon>
        <taxon>Bacillati</taxon>
        <taxon>Bacillota</taxon>
        <taxon>Bacilli</taxon>
        <taxon>Bacillales</taxon>
        <taxon>Paenibacillaceae</taxon>
        <taxon>Paenibacillus</taxon>
    </lineage>
</organism>
<dbReference type="PANTHER" id="PTHR43227">
    <property type="entry name" value="BLL4140 PROTEIN"/>
    <property type="match status" value="1"/>
</dbReference>
<evidence type="ECO:0000256" key="4">
    <source>
        <dbReference type="ARBA" id="ARBA00022692"/>
    </source>
</evidence>
<name>A0A6C0FQI0_9BACL</name>
<feature type="transmembrane region" description="Helical" evidence="7">
    <location>
        <begin position="194"/>
        <end position="219"/>
    </location>
</feature>
<evidence type="ECO:0000313" key="10">
    <source>
        <dbReference type="Proteomes" id="UP000476064"/>
    </source>
</evidence>
<evidence type="ECO:0000256" key="2">
    <source>
        <dbReference type="ARBA" id="ARBA00022448"/>
    </source>
</evidence>
<comment type="subcellular location">
    <subcellularLocation>
        <location evidence="1 7">Cell membrane</location>
        <topology evidence="1 7">Multi-pass membrane protein</topology>
    </subcellularLocation>
</comment>
<keyword evidence="6 7" id="KW-0472">Membrane</keyword>
<feature type="transmembrane region" description="Helical" evidence="7">
    <location>
        <begin position="112"/>
        <end position="133"/>
    </location>
</feature>
<reference evidence="9 10" key="1">
    <citation type="submission" date="2020-01" db="EMBL/GenBank/DDBJ databases">
        <title>Paenibacillus sp. nov., isolated from tomato rhizosphere.</title>
        <authorList>
            <person name="Weon H.-Y."/>
            <person name="Lee S.A."/>
        </authorList>
    </citation>
    <scope>NUCLEOTIDE SEQUENCE [LARGE SCALE GENOMIC DNA]</scope>
    <source>
        <strain evidence="9 10">12200R-189</strain>
    </source>
</reference>
<dbReference type="Gene3D" id="1.10.3720.10">
    <property type="entry name" value="MetI-like"/>
    <property type="match status" value="1"/>
</dbReference>
<gene>
    <name evidence="9" type="ORF">GXP70_04990</name>
</gene>
<dbReference type="InterPro" id="IPR000515">
    <property type="entry name" value="MetI-like"/>
</dbReference>
<dbReference type="AlphaFoldDB" id="A0A6C0FQI0"/>
<evidence type="ECO:0000256" key="7">
    <source>
        <dbReference type="RuleBase" id="RU363032"/>
    </source>
</evidence>
<feature type="transmembrane region" description="Helical" evidence="7">
    <location>
        <begin position="240"/>
        <end position="265"/>
    </location>
</feature>
<accession>A0A6C0FQI0</accession>
<dbReference type="CDD" id="cd06261">
    <property type="entry name" value="TM_PBP2"/>
    <property type="match status" value="1"/>
</dbReference>
<dbReference type="GO" id="GO:0055085">
    <property type="term" value="P:transmembrane transport"/>
    <property type="evidence" value="ECO:0007669"/>
    <property type="project" value="InterPro"/>
</dbReference>
<dbReference type="SUPFAM" id="SSF161098">
    <property type="entry name" value="MetI-like"/>
    <property type="match status" value="1"/>
</dbReference>
<keyword evidence="10" id="KW-1185">Reference proteome</keyword>
<dbReference type="PANTHER" id="PTHR43227:SF11">
    <property type="entry name" value="BLL4140 PROTEIN"/>
    <property type="match status" value="1"/>
</dbReference>
<sequence>MDNIISSYSGGEEKALSSAIEETVGRNVPARLERPAKSLLTRMWKMRFIYLLLLPGIAYFVIYKYVPMVGLMIAFQDYSAFTGIWHSDWVGFAHFKEIFNDPNIVQILFNTLYLSLLQLLFAFPVGILMALMLNELRSQSYKRSIQSIVYLPHFVSWIVVIGLVNTFLSEKGIVNSVLGLLHLPQSNLLTNPHWFMPLILLEGVWKETGWGTIIFLAALSGINNELYEAAVVDGANRMRLMWHVTLPALRGTIAILLILQLGHVLDTGIEQIMLMINALTKDVGTTLDYYVYVKGILNADFSFSAAFGLFKSLIGLVLILGANRLVKKFGEEGAF</sequence>
<evidence type="ECO:0000256" key="3">
    <source>
        <dbReference type="ARBA" id="ARBA00022475"/>
    </source>
</evidence>
<keyword evidence="2 7" id="KW-0813">Transport</keyword>
<proteinExistence type="inferred from homology"/>
<keyword evidence="5 7" id="KW-1133">Transmembrane helix</keyword>
<evidence type="ECO:0000256" key="1">
    <source>
        <dbReference type="ARBA" id="ARBA00004651"/>
    </source>
</evidence>
<feature type="domain" description="ABC transmembrane type-1" evidence="8">
    <location>
        <begin position="108"/>
        <end position="322"/>
    </location>
</feature>
<evidence type="ECO:0000259" key="8">
    <source>
        <dbReference type="PROSITE" id="PS50928"/>
    </source>
</evidence>
<dbReference type="KEGG" id="plyc:GXP70_04990"/>
<dbReference type="InterPro" id="IPR050809">
    <property type="entry name" value="UgpAE/MalFG_permease"/>
</dbReference>
<evidence type="ECO:0000256" key="6">
    <source>
        <dbReference type="ARBA" id="ARBA00023136"/>
    </source>
</evidence>
<dbReference type="EMBL" id="CP048209">
    <property type="protein sequence ID" value="QHT59388.1"/>
    <property type="molecule type" value="Genomic_DNA"/>
</dbReference>
<dbReference type="PROSITE" id="PS50928">
    <property type="entry name" value="ABC_TM1"/>
    <property type="match status" value="1"/>
</dbReference>
<feature type="transmembrane region" description="Helical" evidence="7">
    <location>
        <begin position="154"/>
        <end position="174"/>
    </location>
</feature>
<keyword evidence="4 7" id="KW-0812">Transmembrane</keyword>
<comment type="similarity">
    <text evidence="7">Belongs to the binding-protein-dependent transport system permease family.</text>
</comment>
<dbReference type="InterPro" id="IPR035906">
    <property type="entry name" value="MetI-like_sf"/>
</dbReference>
<dbReference type="Proteomes" id="UP000476064">
    <property type="component" value="Chromosome"/>
</dbReference>
<feature type="transmembrane region" description="Helical" evidence="7">
    <location>
        <begin position="301"/>
        <end position="322"/>
    </location>
</feature>
<protein>
    <submittedName>
        <fullName evidence="9">Sugar ABC transporter permease</fullName>
    </submittedName>
</protein>
<evidence type="ECO:0000313" key="9">
    <source>
        <dbReference type="EMBL" id="QHT59388.1"/>
    </source>
</evidence>
<dbReference type="Pfam" id="PF00528">
    <property type="entry name" value="BPD_transp_1"/>
    <property type="match status" value="1"/>
</dbReference>
<evidence type="ECO:0000256" key="5">
    <source>
        <dbReference type="ARBA" id="ARBA00022989"/>
    </source>
</evidence>
<feature type="transmembrane region" description="Helical" evidence="7">
    <location>
        <begin position="48"/>
        <end position="66"/>
    </location>
</feature>
<keyword evidence="3" id="KW-1003">Cell membrane</keyword>